<accession>A0A1V6SLY7</accession>
<dbReference type="PROSITE" id="PS51719">
    <property type="entry name" value="G_SEPTIN"/>
    <property type="match status" value="1"/>
</dbReference>
<keyword evidence="3" id="KW-0812">Transmembrane</keyword>
<organism evidence="5 6">
    <name type="scientific">Penicillium steckii</name>
    <dbReference type="NCBI Taxonomy" id="303698"/>
    <lineage>
        <taxon>Eukaryota</taxon>
        <taxon>Fungi</taxon>
        <taxon>Dikarya</taxon>
        <taxon>Ascomycota</taxon>
        <taxon>Pezizomycotina</taxon>
        <taxon>Eurotiomycetes</taxon>
        <taxon>Eurotiomycetidae</taxon>
        <taxon>Eurotiales</taxon>
        <taxon>Aspergillaceae</taxon>
        <taxon>Penicillium</taxon>
    </lineage>
</organism>
<dbReference type="EMBL" id="MLKD01000030">
    <property type="protein sequence ID" value="OQE15082.1"/>
    <property type="molecule type" value="Genomic_DNA"/>
</dbReference>
<comment type="similarity">
    <text evidence="1">Belongs to the TRAFAC class TrmE-Era-EngA-EngB-Septin-like GTPase superfamily. Septin GTPase family.</text>
</comment>
<feature type="compositionally biased region" description="Polar residues" evidence="2">
    <location>
        <begin position="153"/>
        <end position="164"/>
    </location>
</feature>
<keyword evidence="3" id="KW-0472">Membrane</keyword>
<keyword evidence="1" id="KW-0342">GTP-binding</keyword>
<evidence type="ECO:0000259" key="4">
    <source>
        <dbReference type="PROSITE" id="PS51719"/>
    </source>
</evidence>
<dbReference type="Proteomes" id="UP000191285">
    <property type="component" value="Unassembled WGS sequence"/>
</dbReference>
<dbReference type="Pfam" id="PF00735">
    <property type="entry name" value="Septin"/>
    <property type="match status" value="1"/>
</dbReference>
<gene>
    <name evidence="5" type="ORF">PENSTE_c030G05178</name>
</gene>
<comment type="caution">
    <text evidence="5">The sequence shown here is derived from an EMBL/GenBank/DDBJ whole genome shotgun (WGS) entry which is preliminary data.</text>
</comment>
<keyword evidence="3" id="KW-1133">Transmembrane helix</keyword>
<feature type="region of interest" description="Disordered" evidence="2">
    <location>
        <begin position="181"/>
        <end position="201"/>
    </location>
</feature>
<feature type="compositionally biased region" description="Basic and acidic residues" evidence="2">
    <location>
        <begin position="103"/>
        <end position="116"/>
    </location>
</feature>
<proteinExistence type="inferred from homology"/>
<protein>
    <recommendedName>
        <fullName evidence="4">Septin-type G domain-containing protein</fullName>
    </recommendedName>
</protein>
<evidence type="ECO:0000313" key="5">
    <source>
        <dbReference type="EMBL" id="OQE15082.1"/>
    </source>
</evidence>
<evidence type="ECO:0000256" key="1">
    <source>
        <dbReference type="RuleBase" id="RU004560"/>
    </source>
</evidence>
<feature type="transmembrane region" description="Helical" evidence="3">
    <location>
        <begin position="694"/>
        <end position="714"/>
    </location>
</feature>
<keyword evidence="6" id="KW-1185">Reference proteome</keyword>
<feature type="region of interest" description="Disordered" evidence="2">
    <location>
        <begin position="1"/>
        <end position="167"/>
    </location>
</feature>
<dbReference type="PANTHER" id="PTHR18884">
    <property type="entry name" value="SEPTIN"/>
    <property type="match status" value="1"/>
</dbReference>
<dbReference type="Gene3D" id="3.40.50.300">
    <property type="entry name" value="P-loop containing nucleotide triphosphate hydrolases"/>
    <property type="match status" value="1"/>
</dbReference>
<reference evidence="6" key="1">
    <citation type="journal article" date="2017" name="Nat. Microbiol.">
        <title>Global analysis of biosynthetic gene clusters reveals vast potential of secondary metabolite production in Penicillium species.</title>
        <authorList>
            <person name="Nielsen J.C."/>
            <person name="Grijseels S."/>
            <person name="Prigent S."/>
            <person name="Ji B."/>
            <person name="Dainat J."/>
            <person name="Nielsen K.F."/>
            <person name="Frisvad J.C."/>
            <person name="Workman M."/>
            <person name="Nielsen J."/>
        </authorList>
    </citation>
    <scope>NUCLEOTIDE SEQUENCE [LARGE SCALE GENOMIC DNA]</scope>
    <source>
        <strain evidence="6">IBT 24891</strain>
    </source>
</reference>
<evidence type="ECO:0000256" key="3">
    <source>
        <dbReference type="SAM" id="Phobius"/>
    </source>
</evidence>
<dbReference type="AlphaFoldDB" id="A0A1V6SLY7"/>
<dbReference type="InterPro" id="IPR030379">
    <property type="entry name" value="G_SEPTIN_dom"/>
</dbReference>
<dbReference type="OrthoDB" id="4150765at2759"/>
<evidence type="ECO:0000313" key="6">
    <source>
        <dbReference type="Proteomes" id="UP000191285"/>
    </source>
</evidence>
<sequence>MRPTPDIPLFPQKSSFDHPSSSLDPRDTTSPATFFLSRTSDVSDSEASPSLDEPSDAKDSMYGVQSMSESLFKSGVSTNSPRLFAGDKESEDEGQPNSPSQGSKDKHKEHVSDRRSTLKPSAVDVRDSPVPPAISDTVSRPLTPLNPDDAPSLPSSPKSISNHSLRPLDDISIADELNSQAIDSGDEDERPGPSLRLGLSGASQLIMPSIKMPSRRPFTERGKAMGRFKILIAGASGSGKTSLIKSIVQTCEDIVHVDSLVSPSETTALERRRSSRPHSGSVPTRGATAVNEIYASTKPYPAWWSDLEDSRVLRRRKSIGEIVLERNLCFVDTPAVSLSRAGQTDAILQYMRQQFHRATTALNSQGVDMQNLLAGNGGSQVDAIIYLVSNGTLSKDIECIRKLCELSNVIPVVAKADTLSPEQIEMTKVRFHQEAHSAGIKPFLFGAPPEGLEGLDPQPPYTVSSAKTTDLETMDASTLMSPEYVQPIVTSELENLVQKLFDREHLAWMRHSAAKKLVQRHGEFSAVPPPPTAPLSSGLSGSSMDKSYWRAISNDSMNSSFASIAEPSSPSYTMARLSDYTRHEESMAQIRLAHWATDLQRSLQNERDRYASLARGDRAIWLTEKLSECVIDGSLVPISKTSGFCGLRMPPPGEQSPRLHGHKLRYPADYQVSMSHHDPLGIVGWIDDLGRKSWAIVQIVGSVGVVGGLALWLARTWGFPPRNLSDLHLDYLYGSIER</sequence>
<keyword evidence="1" id="KW-0547">Nucleotide-binding</keyword>
<dbReference type="InterPro" id="IPR027417">
    <property type="entry name" value="P-loop_NTPase"/>
</dbReference>
<feature type="compositionally biased region" description="Polar residues" evidence="2">
    <location>
        <begin position="63"/>
        <end position="81"/>
    </location>
</feature>
<dbReference type="STRING" id="303698.A0A1V6SLY7"/>
<evidence type="ECO:0000256" key="2">
    <source>
        <dbReference type="SAM" id="MobiDB-lite"/>
    </source>
</evidence>
<feature type="compositionally biased region" description="Polar residues" evidence="2">
    <location>
        <begin position="12"/>
        <end position="48"/>
    </location>
</feature>
<dbReference type="SUPFAM" id="SSF52540">
    <property type="entry name" value="P-loop containing nucleoside triphosphate hydrolases"/>
    <property type="match status" value="1"/>
</dbReference>
<name>A0A1V6SLY7_9EURO</name>
<dbReference type="GO" id="GO:0005525">
    <property type="term" value="F:GTP binding"/>
    <property type="evidence" value="ECO:0007669"/>
    <property type="project" value="UniProtKB-KW"/>
</dbReference>
<feature type="domain" description="Septin-type G" evidence="4">
    <location>
        <begin position="224"/>
        <end position="527"/>
    </location>
</feature>
<feature type="region of interest" description="Disordered" evidence="2">
    <location>
        <begin position="265"/>
        <end position="286"/>
    </location>
</feature>